<reference evidence="2 3" key="2">
    <citation type="journal article" date="2011" name="ISME J.">
        <title>RNA-seq reveals cooperative metabolic interactions between two termite-gut spirochete species in co-culture.</title>
        <authorList>
            <person name="Rosenthal A.Z."/>
            <person name="Matson E.G."/>
            <person name="Eldar A."/>
            <person name="Leadbetter J.R."/>
        </authorList>
    </citation>
    <scope>NUCLEOTIDE SEQUENCE [LARGE SCALE GENOMIC DNA]</scope>
    <source>
        <strain evidence="3">ATCC BAA-888 / DSM 13862 / ZAS-9</strain>
    </source>
</reference>
<dbReference type="HOGENOM" id="CLU_1937194_0_0_12"/>
<dbReference type="InParanoid" id="F5Y7M7"/>
<sequence>MVFKISGTITDFSLWDDVFHQKATAFYNKHRVYPNIVLASTETYRKIDLYAQMHPDRLVSQEDNGTIETSSHPYEGLSCFVGPGYTLEFCQNEKLSVGKFTLVYDETPDFGGEPVEDEAPQAPYVYKASA</sequence>
<dbReference type="Proteomes" id="UP000009222">
    <property type="component" value="Chromosome"/>
</dbReference>
<dbReference type="EMBL" id="CP001841">
    <property type="protein sequence ID" value="AEF81918.1"/>
    <property type="molecule type" value="Genomic_DNA"/>
</dbReference>
<dbReference type="RefSeq" id="WP_015710937.1">
    <property type="nucleotide sequence ID" value="NC_015577.1"/>
</dbReference>
<keyword evidence="3" id="KW-1185">Reference proteome</keyword>
<proteinExistence type="predicted"/>
<dbReference type="KEGG" id="taz:TREAZ_1051"/>
<evidence type="ECO:0000313" key="2">
    <source>
        <dbReference type="EMBL" id="AEF81918.1"/>
    </source>
</evidence>
<reference evidence="3" key="1">
    <citation type="submission" date="2009-12" db="EMBL/GenBank/DDBJ databases">
        <title>Complete sequence of Treponema azotonutricium strain ZAS-9.</title>
        <authorList>
            <person name="Tetu S.G."/>
            <person name="Matson E."/>
            <person name="Ren Q."/>
            <person name="Seshadri R."/>
            <person name="Elbourne L."/>
            <person name="Hassan K.A."/>
            <person name="Durkin A."/>
            <person name="Radune D."/>
            <person name="Mohamoud Y."/>
            <person name="Shay R."/>
            <person name="Jin S."/>
            <person name="Zhang X."/>
            <person name="Lucey K."/>
            <person name="Ballor N.R."/>
            <person name="Ottesen E."/>
            <person name="Rosenthal R."/>
            <person name="Allen A."/>
            <person name="Leadbetter J.R."/>
            <person name="Paulsen I.T."/>
        </authorList>
    </citation>
    <scope>NUCLEOTIDE SEQUENCE [LARGE SCALE GENOMIC DNA]</scope>
    <source>
        <strain evidence="3">ATCC BAA-888 / DSM 13862 / ZAS-9</strain>
    </source>
</reference>
<gene>
    <name evidence="2" type="ordered locus">TREAZ_1051</name>
</gene>
<name>F5Y7M7_LEAAZ</name>
<dbReference type="STRING" id="545695.TREAZ_1051"/>
<accession>F5Y7M7</accession>
<evidence type="ECO:0000256" key="1">
    <source>
        <dbReference type="SAM" id="MobiDB-lite"/>
    </source>
</evidence>
<evidence type="ECO:0000313" key="3">
    <source>
        <dbReference type="Proteomes" id="UP000009222"/>
    </source>
</evidence>
<dbReference type="AlphaFoldDB" id="F5Y7M7"/>
<protein>
    <submittedName>
        <fullName evidence="2">Uncharacterized protein</fullName>
    </submittedName>
</protein>
<organism evidence="2 3">
    <name type="scientific">Leadbettera azotonutricia (strain ATCC BAA-888 / DSM 13862 / ZAS-9)</name>
    <name type="common">Treponema azotonutricium</name>
    <dbReference type="NCBI Taxonomy" id="545695"/>
    <lineage>
        <taxon>Bacteria</taxon>
        <taxon>Pseudomonadati</taxon>
        <taxon>Spirochaetota</taxon>
        <taxon>Spirochaetia</taxon>
        <taxon>Spirochaetales</taxon>
        <taxon>Breznakiellaceae</taxon>
        <taxon>Leadbettera</taxon>
    </lineage>
</organism>
<feature type="region of interest" description="Disordered" evidence="1">
    <location>
        <begin position="111"/>
        <end position="130"/>
    </location>
</feature>